<dbReference type="OrthoDB" id="47475at2759"/>
<comment type="catalytic activity">
    <reaction evidence="1">
        <text>Hydrolysis of terminal non-reducing N-acetyl-D-hexosamine residues in N-acetyl-beta-D-hexosaminides.</text>
        <dbReference type="EC" id="3.2.1.52"/>
    </reaction>
</comment>
<name>A0A914ATI1_PATMI</name>
<organism evidence="6 7">
    <name type="scientific">Patiria miniata</name>
    <name type="common">Bat star</name>
    <name type="synonym">Asterina miniata</name>
    <dbReference type="NCBI Taxonomy" id="46514"/>
    <lineage>
        <taxon>Eukaryota</taxon>
        <taxon>Metazoa</taxon>
        <taxon>Echinodermata</taxon>
        <taxon>Eleutherozoa</taxon>
        <taxon>Asterozoa</taxon>
        <taxon>Asteroidea</taxon>
        <taxon>Valvatacea</taxon>
        <taxon>Valvatida</taxon>
        <taxon>Asterinidae</taxon>
        <taxon>Patiria</taxon>
    </lineage>
</organism>
<dbReference type="Pfam" id="PF00728">
    <property type="entry name" value="Glyco_hydro_20"/>
    <property type="match status" value="1"/>
</dbReference>
<dbReference type="GO" id="GO:0005975">
    <property type="term" value="P:carbohydrate metabolic process"/>
    <property type="evidence" value="ECO:0007669"/>
    <property type="project" value="InterPro"/>
</dbReference>
<proteinExistence type="inferred from homology"/>
<dbReference type="Proteomes" id="UP000887568">
    <property type="component" value="Unplaced"/>
</dbReference>
<comment type="similarity">
    <text evidence="2">Belongs to the glycosyl hydrolase 20 family.</text>
</comment>
<evidence type="ECO:0000259" key="5">
    <source>
        <dbReference type="Pfam" id="PF00728"/>
    </source>
</evidence>
<evidence type="ECO:0000256" key="1">
    <source>
        <dbReference type="ARBA" id="ARBA00001231"/>
    </source>
</evidence>
<dbReference type="SUPFAM" id="SSF51445">
    <property type="entry name" value="(Trans)glycosidases"/>
    <property type="match status" value="1"/>
</dbReference>
<dbReference type="GeneID" id="119737002"/>
<dbReference type="PANTHER" id="PTHR21040:SF8">
    <property type="entry name" value="BCDNA.GH04120"/>
    <property type="match status" value="1"/>
</dbReference>
<dbReference type="Gene3D" id="3.20.20.80">
    <property type="entry name" value="Glycosidases"/>
    <property type="match status" value="1"/>
</dbReference>
<dbReference type="EnsemblMetazoa" id="XM_038211050.1">
    <property type="protein sequence ID" value="XP_038066978.1"/>
    <property type="gene ID" value="LOC119737002"/>
</dbReference>
<dbReference type="InterPro" id="IPR038901">
    <property type="entry name" value="HEXDC-like"/>
</dbReference>
<evidence type="ECO:0000313" key="6">
    <source>
        <dbReference type="EnsemblMetazoa" id="XP_038066978.1"/>
    </source>
</evidence>
<dbReference type="EnsemblMetazoa" id="XM_038211051.1">
    <property type="protein sequence ID" value="XP_038066979.1"/>
    <property type="gene ID" value="LOC119737002"/>
</dbReference>
<feature type="domain" description="Glycoside hydrolase family 20 catalytic" evidence="5">
    <location>
        <begin position="89"/>
        <end position="238"/>
    </location>
</feature>
<dbReference type="PANTHER" id="PTHR21040">
    <property type="entry name" value="BCDNA.GH04120"/>
    <property type="match status" value="1"/>
</dbReference>
<dbReference type="CDD" id="cd06565">
    <property type="entry name" value="GH20_GcnA-like"/>
    <property type="match status" value="1"/>
</dbReference>
<keyword evidence="4" id="KW-0378">Hydrolase</keyword>
<evidence type="ECO:0000256" key="2">
    <source>
        <dbReference type="ARBA" id="ARBA00006285"/>
    </source>
</evidence>
<keyword evidence="7" id="KW-1185">Reference proteome</keyword>
<dbReference type="InterPro" id="IPR017853">
    <property type="entry name" value="GH"/>
</dbReference>
<dbReference type="OMA" id="TWMNPWQ"/>
<reference evidence="6" key="1">
    <citation type="submission" date="2022-11" db="UniProtKB">
        <authorList>
            <consortium name="EnsemblMetazoa"/>
        </authorList>
    </citation>
    <scope>IDENTIFICATION</scope>
</reference>
<evidence type="ECO:0000313" key="7">
    <source>
        <dbReference type="Proteomes" id="UP000887568"/>
    </source>
</evidence>
<dbReference type="AlphaFoldDB" id="A0A914ATI1"/>
<accession>A0A914ATI1</accession>
<evidence type="ECO:0000256" key="4">
    <source>
        <dbReference type="ARBA" id="ARBA00022801"/>
    </source>
</evidence>
<dbReference type="RefSeq" id="XP_038066978.1">
    <property type="nucleotide sequence ID" value="XM_038211050.1"/>
</dbReference>
<dbReference type="RefSeq" id="XP_038066979.1">
    <property type="nucleotide sequence ID" value="XM_038211051.1"/>
</dbReference>
<dbReference type="InterPro" id="IPR015883">
    <property type="entry name" value="Glyco_hydro_20_cat"/>
</dbReference>
<dbReference type="GO" id="GO:0004563">
    <property type="term" value="F:beta-N-acetylhexosaminidase activity"/>
    <property type="evidence" value="ECO:0007669"/>
    <property type="project" value="UniProtKB-EC"/>
</dbReference>
<evidence type="ECO:0000256" key="3">
    <source>
        <dbReference type="ARBA" id="ARBA00012663"/>
    </source>
</evidence>
<dbReference type="EC" id="3.2.1.52" evidence="3"/>
<protein>
    <recommendedName>
        <fullName evidence="3">beta-N-acetylhexosaminidase</fullName>
        <ecNumber evidence="3">3.2.1.52</ecNumber>
    </recommendedName>
</protein>
<sequence>MDARVTALSNSTMAAADAILFNKPVEVPLPSQYHRLVHLDLKRAPLKMEFLTKLIVKLKEWGATGLLVEYEDTFPYTGELAELALPNAYSLADIEALQQITRDNDMEYVPLVQTFGHLEMVLKHNKFVHLREVAEFPTSICPSKEESLLLIQEMLEQVIQAHEGLKYLSIGGDEVAHVGLCHKCQHRIETDLGGYTCSLYLDHMTKVLRYMRKQHPGITCIMWDDMLRTINPKIMNDFKLGELVEPMVWNYSDDITSFRLRFHQGMWQNYAQVFKHFWIATAFKGSFGHTLYWPPVKLQVKNHLLWLQELDKEIPKTLALRGYALTGWQRYDHLSVLCELLPTGIPSLALCLQVLLQGGYSHDLLERVSKQLGFSEPFQLEFPQHIESLDPKVAFSGSDVYSAVQDLVIFESSSRFKDFMSQSQLHANTNPNASIATDLPMVHYSVEESATEAKSLSGQLDAIRQRARAALRNVYHTTTNEEWLELRINPILRALKMFVGGGSMDEVKEEDEDEMEVASS</sequence>